<evidence type="ECO:0000313" key="1">
    <source>
        <dbReference type="EMBL" id="KAL3778516.1"/>
    </source>
</evidence>
<dbReference type="InterPro" id="IPR000048">
    <property type="entry name" value="IQ_motif_EF-hand-BS"/>
</dbReference>
<accession>A0ABD3NSM6</accession>
<sequence>MIWPDRVLRYLKAPAIFLILGSVINLQCAIRKLLANASICVFTLRCTSGAILVQKNWRSYSAWVRFQNLLFVAVTCQRFWRGGKVRECFSSIKEYRAAITLQYFWRSCIQSAVHQQVRDAAIVVQCAFRVCVAKITARHLFSSFQ</sequence>
<dbReference type="Proteomes" id="UP001530400">
    <property type="component" value="Unassembled WGS sequence"/>
</dbReference>
<dbReference type="Pfam" id="PF00612">
    <property type="entry name" value="IQ"/>
    <property type="match status" value="1"/>
</dbReference>
<proteinExistence type="predicted"/>
<gene>
    <name evidence="1" type="ORF">ACHAWO_003923</name>
</gene>
<comment type="caution">
    <text evidence="1">The sequence shown here is derived from an EMBL/GenBank/DDBJ whole genome shotgun (WGS) entry which is preliminary data.</text>
</comment>
<dbReference type="AlphaFoldDB" id="A0ABD3NSM6"/>
<evidence type="ECO:0008006" key="3">
    <source>
        <dbReference type="Google" id="ProtNLM"/>
    </source>
</evidence>
<protein>
    <recommendedName>
        <fullName evidence="3">Secreted protein</fullName>
    </recommendedName>
</protein>
<dbReference type="InterPro" id="IPR027417">
    <property type="entry name" value="P-loop_NTPase"/>
</dbReference>
<reference evidence="1 2" key="1">
    <citation type="submission" date="2024-10" db="EMBL/GenBank/DDBJ databases">
        <title>Updated reference genomes for cyclostephanoid diatoms.</title>
        <authorList>
            <person name="Roberts W.R."/>
            <person name="Alverson A.J."/>
        </authorList>
    </citation>
    <scope>NUCLEOTIDE SEQUENCE [LARGE SCALE GENOMIC DNA]</scope>
    <source>
        <strain evidence="1 2">AJA010-31</strain>
    </source>
</reference>
<dbReference type="Gene3D" id="1.20.5.190">
    <property type="match status" value="1"/>
</dbReference>
<dbReference type="EMBL" id="JALLPJ020000982">
    <property type="protein sequence ID" value="KAL3778516.1"/>
    <property type="molecule type" value="Genomic_DNA"/>
</dbReference>
<dbReference type="SUPFAM" id="SSF52540">
    <property type="entry name" value="P-loop containing nucleoside triphosphate hydrolases"/>
    <property type="match status" value="1"/>
</dbReference>
<evidence type="ECO:0000313" key="2">
    <source>
        <dbReference type="Proteomes" id="UP001530400"/>
    </source>
</evidence>
<keyword evidence="2" id="KW-1185">Reference proteome</keyword>
<organism evidence="1 2">
    <name type="scientific">Cyclotella atomus</name>
    <dbReference type="NCBI Taxonomy" id="382360"/>
    <lineage>
        <taxon>Eukaryota</taxon>
        <taxon>Sar</taxon>
        <taxon>Stramenopiles</taxon>
        <taxon>Ochrophyta</taxon>
        <taxon>Bacillariophyta</taxon>
        <taxon>Coscinodiscophyceae</taxon>
        <taxon>Thalassiosirophycidae</taxon>
        <taxon>Stephanodiscales</taxon>
        <taxon>Stephanodiscaceae</taxon>
        <taxon>Cyclotella</taxon>
    </lineage>
</organism>
<name>A0ABD3NSM6_9STRA</name>